<proteinExistence type="predicted"/>
<name>A0A4Y1ZBD7_9BACL</name>
<protein>
    <submittedName>
        <fullName evidence="1">Transketolase</fullName>
        <ecNumber evidence="1">2.2.1.1</ecNumber>
    </submittedName>
</protein>
<dbReference type="Proteomes" id="UP000319716">
    <property type="component" value="Unassembled WGS sequence"/>
</dbReference>
<evidence type="ECO:0000313" key="1">
    <source>
        <dbReference type="EMBL" id="GAY76392.1"/>
    </source>
</evidence>
<sequence>MMNNDPIDQLCVNAVRMLSCACIEQAGSGHPGIGAWSCPNGLFFVAQSFAVEPGGLKMV</sequence>
<reference evidence="1 2" key="1">
    <citation type="submission" date="2017-11" db="EMBL/GenBank/DDBJ databases">
        <title>Draft Genome Sequence of Sporolactobacillus inulinus NBRC 111894 Isolated from Koso, a Japanese Sugar-Vegetable Fermented Beverage.</title>
        <authorList>
            <person name="Chiou T.Y."/>
            <person name="Oshima K."/>
            <person name="Suda W."/>
            <person name="Hattori M."/>
            <person name="Takahashi T."/>
        </authorList>
    </citation>
    <scope>NUCLEOTIDE SEQUENCE [LARGE SCALE GENOMIC DNA]</scope>
    <source>
        <strain evidence="1 2">NBRC111894</strain>
    </source>
</reference>
<comment type="caution">
    <text evidence="1">The sequence shown here is derived from an EMBL/GenBank/DDBJ whole genome shotgun (WGS) entry which is preliminary data.</text>
</comment>
<keyword evidence="1" id="KW-0808">Transferase</keyword>
<organism evidence="1 2">
    <name type="scientific">Sporolactobacillus inulinus</name>
    <dbReference type="NCBI Taxonomy" id="2078"/>
    <lineage>
        <taxon>Bacteria</taxon>
        <taxon>Bacillati</taxon>
        <taxon>Bacillota</taxon>
        <taxon>Bacilli</taxon>
        <taxon>Bacillales</taxon>
        <taxon>Sporolactobacillaceae</taxon>
        <taxon>Sporolactobacillus</taxon>
    </lineage>
</organism>
<accession>A0A4Y1ZBD7</accession>
<evidence type="ECO:0000313" key="2">
    <source>
        <dbReference type="Proteomes" id="UP000319716"/>
    </source>
</evidence>
<dbReference type="GO" id="GO:0004802">
    <property type="term" value="F:transketolase activity"/>
    <property type="evidence" value="ECO:0007669"/>
    <property type="project" value="UniProtKB-EC"/>
</dbReference>
<dbReference type="EMBL" id="BEXB01000013">
    <property type="protein sequence ID" value="GAY76392.1"/>
    <property type="molecule type" value="Genomic_DNA"/>
</dbReference>
<gene>
    <name evidence="1" type="ORF">NBRC111894_1946</name>
</gene>
<dbReference type="AlphaFoldDB" id="A0A4Y1ZBD7"/>
<dbReference type="EC" id="2.2.1.1" evidence="1"/>